<evidence type="ECO:0000256" key="1">
    <source>
        <dbReference type="SAM" id="MobiDB-lite"/>
    </source>
</evidence>
<name>A0A835FBK9_9POAL</name>
<protein>
    <submittedName>
        <fullName evidence="2">Uncharacterized protein</fullName>
    </submittedName>
</protein>
<evidence type="ECO:0000313" key="3">
    <source>
        <dbReference type="Proteomes" id="UP000636709"/>
    </source>
</evidence>
<dbReference type="AlphaFoldDB" id="A0A835FBK9"/>
<organism evidence="2 3">
    <name type="scientific">Digitaria exilis</name>
    <dbReference type="NCBI Taxonomy" id="1010633"/>
    <lineage>
        <taxon>Eukaryota</taxon>
        <taxon>Viridiplantae</taxon>
        <taxon>Streptophyta</taxon>
        <taxon>Embryophyta</taxon>
        <taxon>Tracheophyta</taxon>
        <taxon>Spermatophyta</taxon>
        <taxon>Magnoliopsida</taxon>
        <taxon>Liliopsida</taxon>
        <taxon>Poales</taxon>
        <taxon>Poaceae</taxon>
        <taxon>PACMAD clade</taxon>
        <taxon>Panicoideae</taxon>
        <taxon>Panicodae</taxon>
        <taxon>Paniceae</taxon>
        <taxon>Anthephorinae</taxon>
        <taxon>Digitaria</taxon>
    </lineage>
</organism>
<sequence>MGPTLSPSSVAVLSTAGYDDDYYHYEDDDFEFTPLLLKPRRRWSRARTERPRTTDQVAAGNDRPASATTTARASTSGRRGSGDDAGEPEGAVARHGVWVRACSGGHGHGRDQEAPQLAAAGAGRERAVLLRRRRGVGAVEADPVAELQGRRGRGGRRGAGEAGVGTYKVDTAGRRCG</sequence>
<accession>A0A835FBK9</accession>
<gene>
    <name evidence="2" type="ORF">HU200_014373</name>
</gene>
<reference evidence="2" key="1">
    <citation type="submission" date="2020-07" db="EMBL/GenBank/DDBJ databases">
        <title>Genome sequence and genetic diversity analysis of an under-domesticated orphan crop, white fonio (Digitaria exilis).</title>
        <authorList>
            <person name="Bennetzen J.L."/>
            <person name="Chen S."/>
            <person name="Ma X."/>
            <person name="Wang X."/>
            <person name="Yssel A.E.J."/>
            <person name="Chaluvadi S.R."/>
            <person name="Johnson M."/>
            <person name="Gangashetty P."/>
            <person name="Hamidou F."/>
            <person name="Sanogo M.D."/>
            <person name="Zwaenepoel A."/>
            <person name="Wallace J."/>
            <person name="Van De Peer Y."/>
            <person name="Van Deynze A."/>
        </authorList>
    </citation>
    <scope>NUCLEOTIDE SEQUENCE</scope>
    <source>
        <tissue evidence="2">Leaves</tissue>
    </source>
</reference>
<feature type="region of interest" description="Disordered" evidence="1">
    <location>
        <begin position="40"/>
        <end position="92"/>
    </location>
</feature>
<proteinExistence type="predicted"/>
<keyword evidence="3" id="KW-1185">Reference proteome</keyword>
<dbReference type="EMBL" id="JACEFO010001467">
    <property type="protein sequence ID" value="KAF8736176.1"/>
    <property type="molecule type" value="Genomic_DNA"/>
</dbReference>
<evidence type="ECO:0000313" key="2">
    <source>
        <dbReference type="EMBL" id="KAF8736176.1"/>
    </source>
</evidence>
<comment type="caution">
    <text evidence="2">The sequence shown here is derived from an EMBL/GenBank/DDBJ whole genome shotgun (WGS) entry which is preliminary data.</text>
</comment>
<dbReference type="Proteomes" id="UP000636709">
    <property type="component" value="Unassembled WGS sequence"/>
</dbReference>
<feature type="compositionally biased region" description="Low complexity" evidence="1">
    <location>
        <begin position="62"/>
        <end position="78"/>
    </location>
</feature>